<evidence type="ECO:0008006" key="3">
    <source>
        <dbReference type="Google" id="ProtNLM"/>
    </source>
</evidence>
<keyword evidence="2" id="KW-1185">Reference proteome</keyword>
<reference evidence="1 2" key="1">
    <citation type="submission" date="2016-11" db="EMBL/GenBank/DDBJ databases">
        <authorList>
            <person name="Jaros S."/>
            <person name="Januszkiewicz K."/>
            <person name="Wedrychowicz H."/>
        </authorList>
    </citation>
    <scope>NUCLEOTIDE SEQUENCE [LARGE SCALE GENOMIC DNA]</scope>
    <source>
        <strain evidence="1 2">CGMCC 4.5723</strain>
    </source>
</reference>
<dbReference type="Proteomes" id="UP000184452">
    <property type="component" value="Unassembled WGS sequence"/>
</dbReference>
<evidence type="ECO:0000313" key="1">
    <source>
        <dbReference type="EMBL" id="SHK92812.1"/>
    </source>
</evidence>
<dbReference type="CDD" id="cd00093">
    <property type="entry name" value="HTH_XRE"/>
    <property type="match status" value="1"/>
</dbReference>
<organism evidence="1 2">
    <name type="scientific">Nocardiopsis flavescens</name>
    <dbReference type="NCBI Taxonomy" id="758803"/>
    <lineage>
        <taxon>Bacteria</taxon>
        <taxon>Bacillati</taxon>
        <taxon>Actinomycetota</taxon>
        <taxon>Actinomycetes</taxon>
        <taxon>Streptosporangiales</taxon>
        <taxon>Nocardiopsidaceae</taxon>
        <taxon>Nocardiopsis</taxon>
    </lineage>
</organism>
<dbReference type="EMBL" id="FQZK01000043">
    <property type="protein sequence ID" value="SHK92812.1"/>
    <property type="molecule type" value="Genomic_DNA"/>
</dbReference>
<dbReference type="STRING" id="758803.SAMN05421803_14326"/>
<protein>
    <recommendedName>
        <fullName evidence="3">Helix-turn-helix domain-containing protein</fullName>
    </recommendedName>
</protein>
<proteinExistence type="predicted"/>
<sequence>MSSPPTPNRALALARQELGLSRAQLARRVAAASQGRITSESADKALKRLETGQVQSPTDTYRRLIGEVLHTSPTALFGAPRPEADESRSGQFVVSCRKYVPVRVDSAVADQIIRWPEMAAYSIDGVDCARARLAWPHDPHALVNATAFPFGVVVAELRETNTFANLADLAVWRHTSYETDRPRIDALLRSIWPSISASSEYVLGTWWLAQSPWTDRDLDTAVRIMSTPSALLRRQGHPTVEQLRAGAEIAERTAWQTGFEANNGLVDFGVPGVSIGYASWSGVAYAPVAADRALQPEELGDFETLCQALWSWCHSINTTVEAGEDPPVDPIYGWRWLRGVGSRITRPRPTETRQVRAMRDAVIDTSELRTMIPTAVELLRDAAPTRAL</sequence>
<dbReference type="InterPro" id="IPR001387">
    <property type="entry name" value="Cro/C1-type_HTH"/>
</dbReference>
<evidence type="ECO:0000313" key="2">
    <source>
        <dbReference type="Proteomes" id="UP000184452"/>
    </source>
</evidence>
<gene>
    <name evidence="1" type="ORF">SAMN05421803_14326</name>
</gene>
<name>A0A1M6WG97_9ACTN</name>
<accession>A0A1M6WG97</accession>
<dbReference type="AlphaFoldDB" id="A0A1M6WG97"/>